<gene>
    <name evidence="1" type="ORF">GCM10007852_04750</name>
</gene>
<reference evidence="1" key="2">
    <citation type="submission" date="2023-01" db="EMBL/GenBank/DDBJ databases">
        <title>Draft genome sequence of Agaribacter marinus strain NBRC 110023.</title>
        <authorList>
            <person name="Sun Q."/>
            <person name="Mori K."/>
        </authorList>
    </citation>
    <scope>NUCLEOTIDE SEQUENCE</scope>
    <source>
        <strain evidence="1">NBRC 110023</strain>
    </source>
</reference>
<reference evidence="1" key="1">
    <citation type="journal article" date="2014" name="Int. J. Syst. Evol. Microbiol.">
        <title>Complete genome sequence of Corynebacterium casei LMG S-19264T (=DSM 44701T), isolated from a smear-ripened cheese.</title>
        <authorList>
            <consortium name="US DOE Joint Genome Institute (JGI-PGF)"/>
            <person name="Walter F."/>
            <person name="Albersmeier A."/>
            <person name="Kalinowski J."/>
            <person name="Ruckert C."/>
        </authorList>
    </citation>
    <scope>NUCLEOTIDE SEQUENCE</scope>
    <source>
        <strain evidence="1">NBRC 110023</strain>
    </source>
</reference>
<proteinExistence type="predicted"/>
<evidence type="ECO:0000313" key="2">
    <source>
        <dbReference type="Proteomes" id="UP001156601"/>
    </source>
</evidence>
<accession>A0AA37SUT7</accession>
<dbReference type="Pfam" id="PF14119">
    <property type="entry name" value="DUF4288"/>
    <property type="match status" value="1"/>
</dbReference>
<dbReference type="EMBL" id="BSOT01000005">
    <property type="protein sequence ID" value="GLR69567.1"/>
    <property type="molecule type" value="Genomic_DNA"/>
</dbReference>
<sequence>MDKHISPVGWYVGTYILRFVELEQQGNFDEDNRFLCWENTVLVKAKDKREAYDKIEAIGKEHDYPYKGGKEAVDVQWFYEGITEIIGVYDVLEDGSELYYSESRRKLKNIRKLIGKKDDFHR</sequence>
<comment type="caution">
    <text evidence="1">The sequence shown here is derived from an EMBL/GenBank/DDBJ whole genome shotgun (WGS) entry which is preliminary data.</text>
</comment>
<dbReference type="Proteomes" id="UP001156601">
    <property type="component" value="Unassembled WGS sequence"/>
</dbReference>
<evidence type="ECO:0000313" key="1">
    <source>
        <dbReference type="EMBL" id="GLR69567.1"/>
    </source>
</evidence>
<organism evidence="1 2">
    <name type="scientific">Agaribacter marinus</name>
    <dbReference type="NCBI Taxonomy" id="1431249"/>
    <lineage>
        <taxon>Bacteria</taxon>
        <taxon>Pseudomonadati</taxon>
        <taxon>Pseudomonadota</taxon>
        <taxon>Gammaproteobacteria</taxon>
        <taxon>Alteromonadales</taxon>
        <taxon>Alteromonadaceae</taxon>
        <taxon>Agaribacter</taxon>
    </lineage>
</organism>
<dbReference type="InterPro" id="IPR025630">
    <property type="entry name" value="DUF4288"/>
</dbReference>
<keyword evidence="2" id="KW-1185">Reference proteome</keyword>
<protein>
    <recommendedName>
        <fullName evidence="3">DUF4288 domain-containing protein</fullName>
    </recommendedName>
</protein>
<evidence type="ECO:0008006" key="3">
    <source>
        <dbReference type="Google" id="ProtNLM"/>
    </source>
</evidence>
<dbReference type="AlphaFoldDB" id="A0AA37SUT7"/>
<name>A0AA37SUT7_9ALTE</name>
<dbReference type="RefSeq" id="WP_284215891.1">
    <property type="nucleotide sequence ID" value="NZ_BSOT01000005.1"/>
</dbReference>